<proteinExistence type="predicted"/>
<dbReference type="GeneID" id="302994143"/>
<protein>
    <submittedName>
        <fullName evidence="2">Class A beta-lactamase-related serine hydrolase</fullName>
    </submittedName>
</protein>
<dbReference type="PANTHER" id="PTHR46825">
    <property type="entry name" value="D-ALANYL-D-ALANINE-CARBOXYPEPTIDASE/ENDOPEPTIDASE AMPH"/>
    <property type="match status" value="1"/>
</dbReference>
<accession>A0A4Y8VUC9</accession>
<sequence>MKRRRRLKTKRIAALLLILLTIIAFCLRGCISKCSSTDTEKKDSVTSVHLNEVLNNKMSDGKEYKEFDSLVARYLKRWEINGAQLVISRNDSLLYARGFGYADKEKGIQMQPNMVMRFASVSKLITAVGVMRLVEMKKVRMSDKVFGPKGILNDTTYNNSIKDNRYYDITVEQLLRHNAGFTNGAGDPMFSTRYIIMQNHLTTPPDHKTLLKILLKRRLGYTPGEGRCYSNLGYMLLSEIIAKKSGMKYADFMQKYVLHPAGCYDMHIAGTYYEDRRPNEVKYYMHQGSENVYEYNNSGRMVPRCYGENDVPRLEGAGAWCGSAAELSRLIACIDGMPHVKDILSKKSVEFMTREQPDHNFSIGWNFTAKGRPWIRTGSLSGTSALILKYPDGQCWILITNTSTWKGHGFSNDSMAFFEKLRKKYMADMPKKDLFTHLKK</sequence>
<dbReference type="Gene3D" id="3.40.710.10">
    <property type="entry name" value="DD-peptidase/beta-lactamase superfamily"/>
    <property type="match status" value="1"/>
</dbReference>
<dbReference type="AlphaFoldDB" id="A0A4Y8VUC9"/>
<evidence type="ECO:0000313" key="3">
    <source>
        <dbReference type="Proteomes" id="UP000297872"/>
    </source>
</evidence>
<dbReference type="GO" id="GO:0016787">
    <property type="term" value="F:hydrolase activity"/>
    <property type="evidence" value="ECO:0007669"/>
    <property type="project" value="UniProtKB-KW"/>
</dbReference>
<dbReference type="Pfam" id="PF00144">
    <property type="entry name" value="Beta-lactamase"/>
    <property type="match status" value="1"/>
</dbReference>
<dbReference type="InterPro" id="IPR050491">
    <property type="entry name" value="AmpC-like"/>
</dbReference>
<evidence type="ECO:0000259" key="1">
    <source>
        <dbReference type="Pfam" id="PF00144"/>
    </source>
</evidence>
<name>A0A4Y8VUC9_9BACT</name>
<dbReference type="InterPro" id="IPR012338">
    <property type="entry name" value="Beta-lactam/transpept-like"/>
</dbReference>
<dbReference type="OrthoDB" id="9793489at2"/>
<dbReference type="EMBL" id="SGVY01000004">
    <property type="protein sequence ID" value="TFH84209.1"/>
    <property type="molecule type" value="Genomic_DNA"/>
</dbReference>
<feature type="domain" description="Beta-lactamase-related" evidence="1">
    <location>
        <begin position="67"/>
        <end position="393"/>
    </location>
</feature>
<organism evidence="2 3">
    <name type="scientific">Segatella hominis</name>
    <dbReference type="NCBI Taxonomy" id="2518605"/>
    <lineage>
        <taxon>Bacteria</taxon>
        <taxon>Pseudomonadati</taxon>
        <taxon>Bacteroidota</taxon>
        <taxon>Bacteroidia</taxon>
        <taxon>Bacteroidales</taxon>
        <taxon>Prevotellaceae</taxon>
        <taxon>Segatella</taxon>
    </lineage>
</organism>
<dbReference type="PANTHER" id="PTHR46825:SF9">
    <property type="entry name" value="BETA-LACTAMASE-RELATED DOMAIN-CONTAINING PROTEIN"/>
    <property type="match status" value="1"/>
</dbReference>
<keyword evidence="2" id="KW-0378">Hydrolase</keyword>
<dbReference type="SUPFAM" id="SSF56601">
    <property type="entry name" value="beta-lactamase/transpeptidase-like"/>
    <property type="match status" value="1"/>
</dbReference>
<gene>
    <name evidence="2" type="ORF">EXN75_02385</name>
</gene>
<dbReference type="InterPro" id="IPR001466">
    <property type="entry name" value="Beta-lactam-related"/>
</dbReference>
<dbReference type="Proteomes" id="UP000297872">
    <property type="component" value="Unassembled WGS sequence"/>
</dbReference>
<evidence type="ECO:0000313" key="2">
    <source>
        <dbReference type="EMBL" id="TFH84209.1"/>
    </source>
</evidence>
<dbReference type="RefSeq" id="WP_134842647.1">
    <property type="nucleotide sequence ID" value="NZ_JBOLBK010000001.1"/>
</dbReference>
<reference evidence="2 3" key="1">
    <citation type="submission" date="2019-02" db="EMBL/GenBank/DDBJ databases">
        <title>Draft Genome Sequence of the Prevotella sp. BCRC 81118, Isolated from Human Feces.</title>
        <authorList>
            <person name="Huang C.-H."/>
        </authorList>
    </citation>
    <scope>NUCLEOTIDE SEQUENCE [LARGE SCALE GENOMIC DNA]</scope>
    <source>
        <strain evidence="2 3">BCRC 81118</strain>
    </source>
</reference>
<comment type="caution">
    <text evidence="2">The sequence shown here is derived from an EMBL/GenBank/DDBJ whole genome shotgun (WGS) entry which is preliminary data.</text>
</comment>
<keyword evidence="3" id="KW-1185">Reference proteome</keyword>